<dbReference type="Gene3D" id="1.20.5.440">
    <property type="entry name" value="ATP synthase delta/epsilon subunit, C-terminal domain"/>
    <property type="match status" value="1"/>
</dbReference>
<name>A0A921I2W0_9FIRM</name>
<protein>
    <recommendedName>
        <fullName evidence="8">ATP synthase epsilon chain</fullName>
    </recommendedName>
    <alternativeName>
        <fullName evidence="8">ATP synthase F1 sector epsilon subunit</fullName>
    </alternativeName>
    <alternativeName>
        <fullName evidence="8">F-ATPase epsilon subunit</fullName>
    </alternativeName>
</protein>
<dbReference type="InterPro" id="IPR036771">
    <property type="entry name" value="ATPsynth_dsu/esu_N"/>
</dbReference>
<comment type="subcellular location">
    <subcellularLocation>
        <location evidence="1 8">Cell membrane</location>
        <topology evidence="1 8">Peripheral membrane protein</topology>
    </subcellularLocation>
</comment>
<evidence type="ECO:0000313" key="13">
    <source>
        <dbReference type="Proteomes" id="UP000769156"/>
    </source>
</evidence>
<dbReference type="GO" id="GO:0005524">
    <property type="term" value="F:ATP binding"/>
    <property type="evidence" value="ECO:0007669"/>
    <property type="project" value="UniProtKB-UniRule"/>
</dbReference>
<dbReference type="InterPro" id="IPR020546">
    <property type="entry name" value="ATP_synth_F1_dsu/esu_N"/>
</dbReference>
<keyword evidence="6 8" id="KW-0139">CF(1)</keyword>
<dbReference type="EMBL" id="DYVY01000154">
    <property type="protein sequence ID" value="HJF94994.1"/>
    <property type="molecule type" value="Genomic_DNA"/>
</dbReference>
<dbReference type="Proteomes" id="UP000769156">
    <property type="component" value="Unassembled WGS sequence"/>
</dbReference>
<dbReference type="InterPro" id="IPR020547">
    <property type="entry name" value="ATP_synth_F1_esu_C"/>
</dbReference>
<dbReference type="GO" id="GO:0046933">
    <property type="term" value="F:proton-transporting ATP synthase activity, rotational mechanism"/>
    <property type="evidence" value="ECO:0007669"/>
    <property type="project" value="UniProtKB-UniRule"/>
</dbReference>
<evidence type="ECO:0000256" key="2">
    <source>
        <dbReference type="ARBA" id="ARBA00005712"/>
    </source>
</evidence>
<keyword evidence="4 8" id="KW-0406">Ion transport</keyword>
<evidence type="ECO:0000256" key="1">
    <source>
        <dbReference type="ARBA" id="ARBA00004202"/>
    </source>
</evidence>
<reference evidence="12" key="2">
    <citation type="submission" date="2021-09" db="EMBL/GenBank/DDBJ databases">
        <authorList>
            <person name="Gilroy R."/>
        </authorList>
    </citation>
    <scope>NUCLEOTIDE SEQUENCE</scope>
    <source>
        <strain evidence="12">ChiSjej5B23-16112</strain>
    </source>
</reference>
<evidence type="ECO:0000256" key="6">
    <source>
        <dbReference type="ARBA" id="ARBA00023196"/>
    </source>
</evidence>
<feature type="domain" description="ATP synthase epsilon subunit C-terminal" evidence="10">
    <location>
        <begin position="87"/>
        <end position="132"/>
    </location>
</feature>
<feature type="domain" description="ATP synthase F1 complex delta/epsilon subunit N-terminal" evidence="11">
    <location>
        <begin position="5"/>
        <end position="83"/>
    </location>
</feature>
<dbReference type="HAMAP" id="MF_00530">
    <property type="entry name" value="ATP_synth_epsil_bac"/>
    <property type="match status" value="1"/>
</dbReference>
<keyword evidence="8" id="KW-1003">Cell membrane</keyword>
<dbReference type="SUPFAM" id="SSF46604">
    <property type="entry name" value="Epsilon subunit of F1F0-ATP synthase C-terminal domain"/>
    <property type="match status" value="1"/>
</dbReference>
<comment type="caution">
    <text evidence="12">The sequence shown here is derived from an EMBL/GenBank/DDBJ whole genome shotgun (WGS) entry which is preliminary data.</text>
</comment>
<organism evidence="12 13">
    <name type="scientific">Lachnoclostridium phocaeense</name>
    <dbReference type="NCBI Taxonomy" id="1871021"/>
    <lineage>
        <taxon>Bacteria</taxon>
        <taxon>Bacillati</taxon>
        <taxon>Bacillota</taxon>
        <taxon>Clostridia</taxon>
        <taxon>Lachnospirales</taxon>
        <taxon>Lachnospiraceae</taxon>
    </lineage>
</organism>
<dbReference type="Pfam" id="PF00401">
    <property type="entry name" value="ATP-synt_DE"/>
    <property type="match status" value="1"/>
</dbReference>
<dbReference type="Gene3D" id="2.60.15.10">
    <property type="entry name" value="F0F1 ATP synthase delta/epsilon subunit, N-terminal"/>
    <property type="match status" value="1"/>
</dbReference>
<keyword evidence="7 8" id="KW-0066">ATP synthesis</keyword>
<dbReference type="Pfam" id="PF02823">
    <property type="entry name" value="ATP-synt_DE_N"/>
    <property type="match status" value="1"/>
</dbReference>
<evidence type="ECO:0000313" key="12">
    <source>
        <dbReference type="EMBL" id="HJF94994.1"/>
    </source>
</evidence>
<evidence type="ECO:0000256" key="4">
    <source>
        <dbReference type="ARBA" id="ARBA00023065"/>
    </source>
</evidence>
<evidence type="ECO:0000256" key="9">
    <source>
        <dbReference type="RuleBase" id="RU003656"/>
    </source>
</evidence>
<dbReference type="PANTHER" id="PTHR13822:SF10">
    <property type="entry name" value="ATP SYNTHASE EPSILON CHAIN, CHLOROPLASTIC"/>
    <property type="match status" value="1"/>
</dbReference>
<gene>
    <name evidence="8 12" type="primary">atpC</name>
    <name evidence="12" type="ORF">K8V82_09435</name>
</gene>
<keyword evidence="3 8" id="KW-0813">Transport</keyword>
<dbReference type="SUPFAM" id="SSF51344">
    <property type="entry name" value="Epsilon subunit of F1F0-ATP synthase N-terminal domain"/>
    <property type="match status" value="1"/>
</dbReference>
<dbReference type="InterPro" id="IPR001469">
    <property type="entry name" value="ATP_synth_F1_dsu/esu"/>
</dbReference>
<evidence type="ECO:0000256" key="8">
    <source>
        <dbReference type="HAMAP-Rule" id="MF_00530"/>
    </source>
</evidence>
<accession>A0A921I2W0</accession>
<evidence type="ECO:0000259" key="10">
    <source>
        <dbReference type="Pfam" id="PF00401"/>
    </source>
</evidence>
<sequence>MNTFFLKVISSDKVFYEGKCQNLILPIEDGQFSVLAHHENMVVAVENGELHLKTPEGEWITAAVSQGFAEIINNRVSVLVNSAERPEEIDVKRAEEARQRAQERLRHKQSIQEYYLSQASLARAMTRLKTSKDKNWNI</sequence>
<dbReference type="PANTHER" id="PTHR13822">
    <property type="entry name" value="ATP SYNTHASE DELTA/EPSILON CHAIN"/>
    <property type="match status" value="1"/>
</dbReference>
<comment type="similarity">
    <text evidence="2 8 9">Belongs to the ATPase epsilon chain family.</text>
</comment>
<keyword evidence="5 8" id="KW-0472">Membrane</keyword>
<evidence type="ECO:0000259" key="11">
    <source>
        <dbReference type="Pfam" id="PF02823"/>
    </source>
</evidence>
<dbReference type="AlphaFoldDB" id="A0A921I2W0"/>
<dbReference type="InterPro" id="IPR036794">
    <property type="entry name" value="ATP_F1_dsu/esu_C_sf"/>
</dbReference>
<dbReference type="NCBIfam" id="TIGR01216">
    <property type="entry name" value="ATP_synt_epsi"/>
    <property type="match status" value="1"/>
</dbReference>
<evidence type="ECO:0000256" key="5">
    <source>
        <dbReference type="ARBA" id="ARBA00023136"/>
    </source>
</evidence>
<keyword evidence="8" id="KW-0375">Hydrogen ion transport</keyword>
<dbReference type="RefSeq" id="WP_076779683.1">
    <property type="nucleotide sequence ID" value="NZ_CALKQL010000028.1"/>
</dbReference>
<dbReference type="CDD" id="cd12152">
    <property type="entry name" value="F1-ATPase_delta"/>
    <property type="match status" value="1"/>
</dbReference>
<dbReference type="OrthoDB" id="9804110at2"/>
<dbReference type="GO" id="GO:0045259">
    <property type="term" value="C:proton-transporting ATP synthase complex"/>
    <property type="evidence" value="ECO:0007669"/>
    <property type="project" value="UniProtKB-KW"/>
</dbReference>
<evidence type="ECO:0000256" key="3">
    <source>
        <dbReference type="ARBA" id="ARBA00022448"/>
    </source>
</evidence>
<comment type="function">
    <text evidence="8">Produces ATP from ADP in the presence of a proton gradient across the membrane.</text>
</comment>
<comment type="subunit">
    <text evidence="8 9">F-type ATPases have 2 components, CF(1) - the catalytic core - and CF(0) - the membrane proton channel. CF(1) has five subunits: alpha(3), beta(3), gamma(1), delta(1), epsilon(1). CF(0) has three main subunits: a, b and c.</text>
</comment>
<reference evidence="12" key="1">
    <citation type="journal article" date="2021" name="PeerJ">
        <title>Extensive microbial diversity within the chicken gut microbiome revealed by metagenomics and culture.</title>
        <authorList>
            <person name="Gilroy R."/>
            <person name="Ravi A."/>
            <person name="Getino M."/>
            <person name="Pursley I."/>
            <person name="Horton D.L."/>
            <person name="Alikhan N.F."/>
            <person name="Baker D."/>
            <person name="Gharbi K."/>
            <person name="Hall N."/>
            <person name="Watson M."/>
            <person name="Adriaenssens E.M."/>
            <person name="Foster-Nyarko E."/>
            <person name="Jarju S."/>
            <person name="Secka A."/>
            <person name="Antonio M."/>
            <person name="Oren A."/>
            <person name="Chaudhuri R.R."/>
            <person name="La Ragione R."/>
            <person name="Hildebrand F."/>
            <person name="Pallen M.J."/>
        </authorList>
    </citation>
    <scope>NUCLEOTIDE SEQUENCE</scope>
    <source>
        <strain evidence="12">ChiSjej5B23-16112</strain>
    </source>
</reference>
<evidence type="ECO:0000256" key="7">
    <source>
        <dbReference type="ARBA" id="ARBA00023310"/>
    </source>
</evidence>
<dbReference type="GO" id="GO:0005886">
    <property type="term" value="C:plasma membrane"/>
    <property type="evidence" value="ECO:0007669"/>
    <property type="project" value="UniProtKB-SubCell"/>
</dbReference>
<proteinExistence type="inferred from homology"/>